<name>A0ABW1SJP2_9LACO</name>
<sequence>MTKRTYLHRVTNILFVLFFTVALLAGCSQKNHSETKYYDKDFISSLEKGLQSRWDINKASSSKPLKSKEALTKSVNAEFNTVKPYKNKRFKDDKLHEQVITYLNALEDQKKALEHFEKSKYITEWNKAYNTRTEMLLKINSKYKLTVASKYQPDLDKLIRNGDAVVNKNNKRDAVNILIKAFKFEKSHDNGYIGKYTAIVKNTSGYAFKTFNAKVKLIDSNKTVVQTRHISADAWDKDQTNQFEFTTDKEFSTYEIVSDFIE</sequence>
<comment type="caution">
    <text evidence="1">The sequence shown here is derived from an EMBL/GenBank/DDBJ whole genome shotgun (WGS) entry which is preliminary data.</text>
</comment>
<organism evidence="1 2">
    <name type="scientific">Lactiplantibacillus nangangensis</name>
    <dbReference type="NCBI Taxonomy" id="2559917"/>
    <lineage>
        <taxon>Bacteria</taxon>
        <taxon>Bacillati</taxon>
        <taxon>Bacillota</taxon>
        <taxon>Bacilli</taxon>
        <taxon>Lactobacillales</taxon>
        <taxon>Lactobacillaceae</taxon>
        <taxon>Lactiplantibacillus</taxon>
    </lineage>
</organism>
<dbReference type="RefSeq" id="WP_137615186.1">
    <property type="nucleotide sequence ID" value="NZ_BJDI01000002.1"/>
</dbReference>
<keyword evidence="2" id="KW-1185">Reference proteome</keyword>
<dbReference type="PROSITE" id="PS51257">
    <property type="entry name" value="PROKAR_LIPOPROTEIN"/>
    <property type="match status" value="1"/>
</dbReference>
<accession>A0ABW1SJP2</accession>
<dbReference type="EMBL" id="JBHSSE010000016">
    <property type="protein sequence ID" value="MFC6201547.1"/>
    <property type="molecule type" value="Genomic_DNA"/>
</dbReference>
<dbReference type="Proteomes" id="UP001596171">
    <property type="component" value="Unassembled WGS sequence"/>
</dbReference>
<gene>
    <name evidence="1" type="ORF">ACFP1L_06640</name>
</gene>
<proteinExistence type="predicted"/>
<protein>
    <recommendedName>
        <fullName evidence="3">Lipoprotein</fullName>
    </recommendedName>
</protein>
<evidence type="ECO:0000313" key="1">
    <source>
        <dbReference type="EMBL" id="MFC6201547.1"/>
    </source>
</evidence>
<evidence type="ECO:0000313" key="2">
    <source>
        <dbReference type="Proteomes" id="UP001596171"/>
    </source>
</evidence>
<reference evidence="2" key="1">
    <citation type="journal article" date="2019" name="Int. J. Syst. Evol. Microbiol.">
        <title>The Global Catalogue of Microorganisms (GCM) 10K type strain sequencing project: providing services to taxonomists for standard genome sequencing and annotation.</title>
        <authorList>
            <consortium name="The Broad Institute Genomics Platform"/>
            <consortium name="The Broad Institute Genome Sequencing Center for Infectious Disease"/>
            <person name="Wu L."/>
            <person name="Ma J."/>
        </authorList>
    </citation>
    <scope>NUCLEOTIDE SEQUENCE [LARGE SCALE GENOMIC DNA]</scope>
    <source>
        <strain evidence="2">CCM 8930</strain>
    </source>
</reference>
<evidence type="ECO:0008006" key="3">
    <source>
        <dbReference type="Google" id="ProtNLM"/>
    </source>
</evidence>